<evidence type="ECO:0000259" key="2">
    <source>
        <dbReference type="Pfam" id="PF05239"/>
    </source>
</evidence>
<dbReference type="InterPro" id="IPR014747">
    <property type="entry name" value="Bac_photo_RC_H_C"/>
</dbReference>
<protein>
    <submittedName>
        <fullName evidence="3">PRC-barrel domain-containing protein</fullName>
    </submittedName>
</protein>
<accession>A0ABW6C2J5</accession>
<dbReference type="EMBL" id="JBHUOX010000027">
    <property type="protein sequence ID" value="MFD3003337.1"/>
    <property type="molecule type" value="Genomic_DNA"/>
</dbReference>
<dbReference type="RefSeq" id="WP_377490525.1">
    <property type="nucleotide sequence ID" value="NZ_JBHUOX010000027.1"/>
</dbReference>
<gene>
    <name evidence="3" type="ORF">ACFS7Z_23455</name>
</gene>
<dbReference type="InterPro" id="IPR011033">
    <property type="entry name" value="PRC_barrel-like_sf"/>
</dbReference>
<dbReference type="SUPFAM" id="SSF50346">
    <property type="entry name" value="PRC-barrel domain"/>
    <property type="match status" value="1"/>
</dbReference>
<reference evidence="4" key="1">
    <citation type="journal article" date="2019" name="Int. J. Syst. Evol. Microbiol.">
        <title>The Global Catalogue of Microorganisms (GCM) 10K type strain sequencing project: providing services to taxonomists for standard genome sequencing and annotation.</title>
        <authorList>
            <consortium name="The Broad Institute Genomics Platform"/>
            <consortium name="The Broad Institute Genome Sequencing Center for Infectious Disease"/>
            <person name="Wu L."/>
            <person name="Ma J."/>
        </authorList>
    </citation>
    <scope>NUCLEOTIDE SEQUENCE [LARGE SCALE GENOMIC DNA]</scope>
    <source>
        <strain evidence="4">KCTC 23984</strain>
    </source>
</reference>
<feature type="domain" description="PRC-barrel" evidence="2">
    <location>
        <begin position="29"/>
        <end position="100"/>
    </location>
</feature>
<organism evidence="3 4">
    <name type="scientific">Pontibacter toksunensis</name>
    <dbReference type="NCBI Taxonomy" id="1332631"/>
    <lineage>
        <taxon>Bacteria</taxon>
        <taxon>Pseudomonadati</taxon>
        <taxon>Bacteroidota</taxon>
        <taxon>Cytophagia</taxon>
        <taxon>Cytophagales</taxon>
        <taxon>Hymenobacteraceae</taxon>
        <taxon>Pontibacter</taxon>
    </lineage>
</organism>
<comment type="caution">
    <text evidence="3">The sequence shown here is derived from an EMBL/GenBank/DDBJ whole genome shotgun (WGS) entry which is preliminary data.</text>
</comment>
<proteinExistence type="predicted"/>
<dbReference type="Proteomes" id="UP001597641">
    <property type="component" value="Unassembled WGS sequence"/>
</dbReference>
<evidence type="ECO:0000313" key="3">
    <source>
        <dbReference type="EMBL" id="MFD3003337.1"/>
    </source>
</evidence>
<dbReference type="Gene3D" id="3.90.50.10">
    <property type="entry name" value="Photosynthetic Reaction Center, subunit H, domain 2"/>
    <property type="match status" value="1"/>
</dbReference>
<evidence type="ECO:0000313" key="4">
    <source>
        <dbReference type="Proteomes" id="UP001597641"/>
    </source>
</evidence>
<name>A0ABW6C2J5_9BACT</name>
<dbReference type="Pfam" id="PF05239">
    <property type="entry name" value="PRC"/>
    <property type="match status" value="1"/>
</dbReference>
<evidence type="ECO:0000256" key="1">
    <source>
        <dbReference type="SAM" id="MobiDB-lite"/>
    </source>
</evidence>
<dbReference type="InterPro" id="IPR027275">
    <property type="entry name" value="PRC-brl_dom"/>
</dbReference>
<keyword evidence="4" id="KW-1185">Reference proteome</keyword>
<sequence length="248" mass="28420">MRNNDVNQDINDRLIPLSNLKDYKVASDSTDVLGWRVAGADGDVFGIVKDLIVDPQTLKVRYLYVVADRKFFNSNSDAYLLIPIGAAALDKRGKRIFVSYVDSHSISRYPVYGGGPITEDYEYAVRDRFQQSHDETLTGTSDNRRSEFEEAAIQQPKDNRRITDDFYNNDTYNENRFYNSSWQEDRTETVADDSRTYTTTETTTLDDEGGSKTVEDSIATIERLEQLRKRGSITDEEYTVLKKRALDI</sequence>
<feature type="region of interest" description="Disordered" evidence="1">
    <location>
        <begin position="189"/>
        <end position="213"/>
    </location>
</feature>